<evidence type="ECO:0000256" key="6">
    <source>
        <dbReference type="ARBA" id="ARBA00023136"/>
    </source>
</evidence>
<feature type="transmembrane region" description="Helical" evidence="8">
    <location>
        <begin position="702"/>
        <end position="727"/>
    </location>
</feature>
<feature type="transmembrane region" description="Helical" evidence="8">
    <location>
        <begin position="739"/>
        <end position="757"/>
    </location>
</feature>
<keyword evidence="5 8" id="KW-1133">Transmembrane helix</keyword>
<evidence type="ECO:0000256" key="7">
    <source>
        <dbReference type="SAM" id="MobiDB-lite"/>
    </source>
</evidence>
<evidence type="ECO:0000256" key="1">
    <source>
        <dbReference type="ARBA" id="ARBA00004651"/>
    </source>
</evidence>
<feature type="transmembrane region" description="Helical" evidence="8">
    <location>
        <begin position="218"/>
        <end position="246"/>
    </location>
</feature>
<accession>A0A7S3K155</accession>
<comment type="similarity">
    <text evidence="2">Belongs to the resistance-nodulation-cell division (RND) (TC 2.A.6) family. MmpL subfamily.</text>
</comment>
<feature type="transmembrane region" description="Helical" evidence="8">
    <location>
        <begin position="253"/>
        <end position="272"/>
    </location>
</feature>
<protein>
    <recommendedName>
        <fullName evidence="9">SSD domain-containing protein</fullName>
    </recommendedName>
</protein>
<evidence type="ECO:0000256" key="4">
    <source>
        <dbReference type="ARBA" id="ARBA00022692"/>
    </source>
</evidence>
<sequence length="828" mass="89912">MTNYCAWELQVANDIQEEWPCSSGSCFIRTVESYCILKNMVNATDTLAATFLETDASSIQQAQRAIIIIEYNARASKTKKDRLINWTLRRARSLRSALKIDIDVGTTGFEVITKSATDGTKKDLESVDTISLPIALGVMALTLGSITILILPIINMLLATILAFAVVSKIATTYDIVAFAPSVMMSLILAVSFDYSLFLCSRFLEARREFPLPCIDRIIIVLETAGHTILVSGSTLIVCFLSLLVFPSPTLRGLGVAISVGLFSALFFNLTLTPALLHLLGEPLGALNDALISFIFSLPSYASSKQRQRTSSTTSRGLRLVVDENTGDDHDEEQKSYDLLDDDYSDSVADIGGTLASVHWKDNVFTRLTRFMWEDRRLAIFVVILVAVVSAPCSRYCLQLRPNAEPTALSPIPSQPEQTYSDVESYFGGGAVAPYTILFAGSTKKKQASVLSDYALEAMDTILYNRLVNATKSAGPLTITSLTRLGNKRIYNADYTACLLRNGQPPHFPVSACSSILTLMVEFSSTDRQSALAQVVTSSSAYSRAGFAWIEDARDVLRHAHINATLDLASDGIYLDGSAAQLYDTIRSLFASFPWVIVSTLSLVFVLLGAAFRSIAVPARSVIALCLTLSFSFGTLVLVYQRRSSRDPEFLSTRGTGKGIAWLAPLICLSISVGLAVDYDVFLLARVYHYRFALQLDDKNALLAAVGHTSTIITSAGCIMAISFGGLFLSHAPVLNECAWLLCSAVLYDTFIIRTLFMPALLSLSREYAWWPNKPPVPAAATLAAVSSSTTTPAHSTNIILAEEHARPLLISSTSSSSSSAVVIVPSS</sequence>
<feature type="domain" description="SSD" evidence="9">
    <location>
        <begin position="153"/>
        <end position="279"/>
    </location>
</feature>
<organism evidence="10">
    <name type="scientific">Aureoumbra lagunensis</name>
    <dbReference type="NCBI Taxonomy" id="44058"/>
    <lineage>
        <taxon>Eukaryota</taxon>
        <taxon>Sar</taxon>
        <taxon>Stramenopiles</taxon>
        <taxon>Ochrophyta</taxon>
        <taxon>Pelagophyceae</taxon>
        <taxon>Pelagomonadales</taxon>
        <taxon>Aureoumbra</taxon>
    </lineage>
</organism>
<dbReference type="EMBL" id="HBIJ01018286">
    <property type="protein sequence ID" value="CAE0371271.1"/>
    <property type="molecule type" value="Transcribed_RNA"/>
</dbReference>
<feature type="region of interest" description="Disordered" evidence="7">
    <location>
        <begin position="307"/>
        <end position="334"/>
    </location>
</feature>
<dbReference type="InterPro" id="IPR000731">
    <property type="entry name" value="SSD"/>
</dbReference>
<evidence type="ECO:0000256" key="8">
    <source>
        <dbReference type="SAM" id="Phobius"/>
    </source>
</evidence>
<feature type="transmembrane region" description="Helical" evidence="8">
    <location>
        <begin position="284"/>
        <end position="302"/>
    </location>
</feature>
<dbReference type="PANTHER" id="PTHR33406">
    <property type="entry name" value="MEMBRANE PROTEIN MJ1562-RELATED"/>
    <property type="match status" value="1"/>
</dbReference>
<dbReference type="Gene3D" id="1.20.1640.10">
    <property type="entry name" value="Multidrug efflux transporter AcrB transmembrane domain"/>
    <property type="match status" value="2"/>
</dbReference>
<dbReference type="InterPro" id="IPR050545">
    <property type="entry name" value="Mycobact_MmpL"/>
</dbReference>
<dbReference type="SUPFAM" id="SSF82866">
    <property type="entry name" value="Multidrug efflux transporter AcrB transmembrane domain"/>
    <property type="match status" value="2"/>
</dbReference>
<name>A0A7S3K155_9STRA</name>
<keyword evidence="4 8" id="KW-0812">Transmembrane</keyword>
<feature type="transmembrane region" description="Helical" evidence="8">
    <location>
        <begin position="134"/>
        <end position="164"/>
    </location>
</feature>
<evidence type="ECO:0000256" key="5">
    <source>
        <dbReference type="ARBA" id="ARBA00022989"/>
    </source>
</evidence>
<feature type="transmembrane region" description="Helical" evidence="8">
    <location>
        <begin position="589"/>
        <end position="610"/>
    </location>
</feature>
<reference evidence="10" key="1">
    <citation type="submission" date="2021-01" db="EMBL/GenBank/DDBJ databases">
        <authorList>
            <person name="Corre E."/>
            <person name="Pelletier E."/>
            <person name="Niang G."/>
            <person name="Scheremetjew M."/>
            <person name="Finn R."/>
            <person name="Kale V."/>
            <person name="Holt S."/>
            <person name="Cochrane G."/>
            <person name="Meng A."/>
            <person name="Brown T."/>
            <person name="Cohen L."/>
        </authorList>
    </citation>
    <scope>NUCLEOTIDE SEQUENCE</scope>
    <source>
        <strain evidence="10">CCMP1510</strain>
    </source>
</reference>
<feature type="compositionally biased region" description="Low complexity" evidence="7">
    <location>
        <begin position="307"/>
        <end position="316"/>
    </location>
</feature>
<evidence type="ECO:0000256" key="2">
    <source>
        <dbReference type="ARBA" id="ARBA00010157"/>
    </source>
</evidence>
<comment type="subcellular location">
    <subcellularLocation>
        <location evidence="1">Cell membrane</location>
        <topology evidence="1">Multi-pass membrane protein</topology>
    </subcellularLocation>
</comment>
<dbReference type="PANTHER" id="PTHR33406:SF6">
    <property type="entry name" value="MEMBRANE PROTEIN YDGH-RELATED"/>
    <property type="match status" value="1"/>
</dbReference>
<evidence type="ECO:0000256" key="3">
    <source>
        <dbReference type="ARBA" id="ARBA00022475"/>
    </source>
</evidence>
<feature type="transmembrane region" description="Helical" evidence="8">
    <location>
        <begin position="660"/>
        <end position="681"/>
    </location>
</feature>
<dbReference type="InterPro" id="IPR004869">
    <property type="entry name" value="MMPL_dom"/>
</dbReference>
<keyword evidence="3" id="KW-1003">Cell membrane</keyword>
<dbReference type="AlphaFoldDB" id="A0A7S3K155"/>
<proteinExistence type="inferred from homology"/>
<keyword evidence="6 8" id="KW-0472">Membrane</keyword>
<dbReference type="Pfam" id="PF03176">
    <property type="entry name" value="MMPL"/>
    <property type="match status" value="2"/>
</dbReference>
<gene>
    <name evidence="10" type="ORF">ALAG00032_LOCUS12053</name>
</gene>
<feature type="transmembrane region" description="Helical" evidence="8">
    <location>
        <begin position="622"/>
        <end position="640"/>
    </location>
</feature>
<feature type="transmembrane region" description="Helical" evidence="8">
    <location>
        <begin position="176"/>
        <end position="198"/>
    </location>
</feature>
<dbReference type="GO" id="GO:0005886">
    <property type="term" value="C:plasma membrane"/>
    <property type="evidence" value="ECO:0007669"/>
    <property type="project" value="UniProtKB-SubCell"/>
</dbReference>
<evidence type="ECO:0000259" key="9">
    <source>
        <dbReference type="PROSITE" id="PS50156"/>
    </source>
</evidence>
<dbReference type="PROSITE" id="PS50156">
    <property type="entry name" value="SSD"/>
    <property type="match status" value="1"/>
</dbReference>
<evidence type="ECO:0000313" key="10">
    <source>
        <dbReference type="EMBL" id="CAE0371271.1"/>
    </source>
</evidence>